<feature type="transmembrane region" description="Helical" evidence="7">
    <location>
        <begin position="341"/>
        <end position="371"/>
    </location>
</feature>
<dbReference type="EMBL" id="LNTB01000001">
    <property type="protein sequence ID" value="KSW11845.1"/>
    <property type="molecule type" value="Genomic_DNA"/>
</dbReference>
<dbReference type="Proteomes" id="UP000053352">
    <property type="component" value="Unassembled WGS sequence"/>
</dbReference>
<evidence type="ECO:0000313" key="11">
    <source>
        <dbReference type="Proteomes" id="UP000053352"/>
    </source>
</evidence>
<evidence type="ECO:0000256" key="6">
    <source>
        <dbReference type="ARBA" id="ARBA00038076"/>
    </source>
</evidence>
<evidence type="ECO:0000259" key="8">
    <source>
        <dbReference type="Pfam" id="PF02687"/>
    </source>
</evidence>
<comment type="subcellular location">
    <subcellularLocation>
        <location evidence="1">Cell membrane</location>
        <topology evidence="1">Multi-pass membrane protein</topology>
    </subcellularLocation>
</comment>
<sequence length="431" mass="46047">MWLIRGIIGSPETCREGYLPEAARMLKLGEILDIAVFAVRAISERKARSALTIIGIAIGPLALVAIMSVVQGYSGYVIKQIQGLGQNIIVLVPSSSYKLTQNDLAFLERLPGVEALTPFYTAHAKVRQGAKSIDVTVYAVDLDTFFKALAKLRLEEGRVPSPGESVAAVLGHFVAYDEQGRRRYSPGDVVTLTYYEIGKGGQIRERRINVVVSGVLAEFGNAFFVNPDKTVFLPLSAGRRVLGLHDWSGIIIVVRDPALVENLTKRLRSIYEDRAGVISLVEVARVVSSITAAMRFVTLAAGGAAFMVAVTGVAATMITSVMERTREIGVLKALGFTNVEVLLMILSEALVMSVLGAVIGIVLGVVAAYVLSGRGMVIRGAQTIVIKAEPAITPELLSMVLVMTIVVGLVGGALPAYKAAKIPPAAALRYE</sequence>
<accession>A0A0V8RUW0</accession>
<evidence type="ECO:0000256" key="2">
    <source>
        <dbReference type="ARBA" id="ARBA00022475"/>
    </source>
</evidence>
<evidence type="ECO:0008006" key="12">
    <source>
        <dbReference type="Google" id="ProtNLM"/>
    </source>
</evidence>
<dbReference type="GO" id="GO:0022857">
    <property type="term" value="F:transmembrane transporter activity"/>
    <property type="evidence" value="ECO:0007669"/>
    <property type="project" value="TreeGrafter"/>
</dbReference>
<name>A0A0V8RUW0_PYROC</name>
<dbReference type="InterPro" id="IPR050250">
    <property type="entry name" value="Macrolide_Exporter_MacB"/>
</dbReference>
<evidence type="ECO:0000259" key="9">
    <source>
        <dbReference type="Pfam" id="PF12704"/>
    </source>
</evidence>
<dbReference type="STRING" id="2309.CF15_03320"/>
<dbReference type="Pfam" id="PF12704">
    <property type="entry name" value="MacB_PCD"/>
    <property type="match status" value="1"/>
</dbReference>
<dbReference type="InterPro" id="IPR025857">
    <property type="entry name" value="MacB_PCD"/>
</dbReference>
<reference evidence="10 11" key="1">
    <citation type="submission" date="2015-11" db="EMBL/GenBank/DDBJ databases">
        <title>Genome sequence of Pyrodictium occultum PL-19, a marine hyperthermophilic archaeon isolated from Volcano, Italy.</title>
        <authorList>
            <person name="Utturkar S."/>
            <person name="Huber H."/>
            <person name="Leptihn S."/>
            <person name="Brown S."/>
            <person name="Stetter K.O."/>
            <person name="Podar M."/>
        </authorList>
    </citation>
    <scope>NUCLEOTIDE SEQUENCE [LARGE SCALE GENOMIC DNA]</scope>
    <source>
        <strain evidence="10 11">PL-19</strain>
    </source>
</reference>
<keyword evidence="3 7" id="KW-0812">Transmembrane</keyword>
<evidence type="ECO:0000256" key="7">
    <source>
        <dbReference type="SAM" id="Phobius"/>
    </source>
</evidence>
<feature type="transmembrane region" description="Helical" evidence="7">
    <location>
        <begin position="396"/>
        <end position="417"/>
    </location>
</feature>
<evidence type="ECO:0000256" key="3">
    <source>
        <dbReference type="ARBA" id="ARBA00022692"/>
    </source>
</evidence>
<comment type="similarity">
    <text evidence="6">Belongs to the ABC-4 integral membrane protein family.</text>
</comment>
<dbReference type="PANTHER" id="PTHR30572:SF4">
    <property type="entry name" value="ABC TRANSPORTER PERMEASE YTRF"/>
    <property type="match status" value="1"/>
</dbReference>
<feature type="transmembrane region" description="Helical" evidence="7">
    <location>
        <begin position="50"/>
        <end position="70"/>
    </location>
</feature>
<dbReference type="PANTHER" id="PTHR30572">
    <property type="entry name" value="MEMBRANE COMPONENT OF TRANSPORTER-RELATED"/>
    <property type="match status" value="1"/>
</dbReference>
<dbReference type="GO" id="GO:0005886">
    <property type="term" value="C:plasma membrane"/>
    <property type="evidence" value="ECO:0007669"/>
    <property type="project" value="UniProtKB-SubCell"/>
</dbReference>
<protein>
    <recommendedName>
        <fullName evidence="12">ABC transporter permease</fullName>
    </recommendedName>
</protein>
<organism evidence="10 11">
    <name type="scientific">Pyrodictium occultum</name>
    <dbReference type="NCBI Taxonomy" id="2309"/>
    <lineage>
        <taxon>Archaea</taxon>
        <taxon>Thermoproteota</taxon>
        <taxon>Thermoprotei</taxon>
        <taxon>Desulfurococcales</taxon>
        <taxon>Pyrodictiaceae</taxon>
        <taxon>Pyrodictium</taxon>
    </lineage>
</organism>
<evidence type="ECO:0000256" key="4">
    <source>
        <dbReference type="ARBA" id="ARBA00022989"/>
    </source>
</evidence>
<feature type="domain" description="ABC3 transporter permease C-terminal" evidence="8">
    <location>
        <begin position="303"/>
        <end position="424"/>
    </location>
</feature>
<gene>
    <name evidence="10" type="ORF">CF15_03320</name>
</gene>
<keyword evidence="2" id="KW-1003">Cell membrane</keyword>
<dbReference type="Pfam" id="PF02687">
    <property type="entry name" value="FtsX"/>
    <property type="match status" value="1"/>
</dbReference>
<proteinExistence type="inferred from homology"/>
<evidence type="ECO:0000256" key="1">
    <source>
        <dbReference type="ARBA" id="ARBA00004651"/>
    </source>
</evidence>
<keyword evidence="4 7" id="KW-1133">Transmembrane helix</keyword>
<evidence type="ECO:0000256" key="5">
    <source>
        <dbReference type="ARBA" id="ARBA00023136"/>
    </source>
</evidence>
<dbReference type="AlphaFoldDB" id="A0A0V8RUW0"/>
<dbReference type="InterPro" id="IPR003838">
    <property type="entry name" value="ABC3_permease_C"/>
</dbReference>
<feature type="domain" description="MacB-like periplasmic core" evidence="9">
    <location>
        <begin position="49"/>
        <end position="269"/>
    </location>
</feature>
<evidence type="ECO:0000313" key="10">
    <source>
        <dbReference type="EMBL" id="KSW11845.1"/>
    </source>
</evidence>
<keyword evidence="5 7" id="KW-0472">Membrane</keyword>
<keyword evidence="11" id="KW-1185">Reference proteome</keyword>
<comment type="caution">
    <text evidence="10">The sequence shown here is derived from an EMBL/GenBank/DDBJ whole genome shotgun (WGS) entry which is preliminary data.</text>
</comment>
<feature type="transmembrane region" description="Helical" evidence="7">
    <location>
        <begin position="296"/>
        <end position="321"/>
    </location>
</feature>